<accession>A0A8D7AAW6</accession>
<feature type="compositionally biased region" description="Basic and acidic residues" evidence="1">
    <location>
        <begin position="77"/>
        <end position="86"/>
    </location>
</feature>
<protein>
    <submittedName>
        <fullName evidence="2">(wild Malaysian banana) hypothetical protein</fullName>
    </submittedName>
</protein>
<reference evidence="2" key="1">
    <citation type="submission" date="2021-03" db="EMBL/GenBank/DDBJ databases">
        <authorList>
            <consortium name="Genoscope - CEA"/>
            <person name="William W."/>
        </authorList>
    </citation>
    <scope>NUCLEOTIDE SEQUENCE</scope>
    <source>
        <strain evidence="2">Doubled-haploid Pahang</strain>
    </source>
</reference>
<dbReference type="EMBL" id="HG996471">
    <property type="protein sequence ID" value="CAG1846168.1"/>
    <property type="molecule type" value="Genomic_DNA"/>
</dbReference>
<feature type="region of interest" description="Disordered" evidence="1">
    <location>
        <begin position="52"/>
        <end position="90"/>
    </location>
</feature>
<gene>
    <name evidence="2" type="ORF">GSMUA_159630.1</name>
</gene>
<organism evidence="2">
    <name type="scientific">Musa acuminata subsp. malaccensis</name>
    <name type="common">Wild banana</name>
    <name type="synonym">Musa malaccensis</name>
    <dbReference type="NCBI Taxonomy" id="214687"/>
    <lineage>
        <taxon>Eukaryota</taxon>
        <taxon>Viridiplantae</taxon>
        <taxon>Streptophyta</taxon>
        <taxon>Embryophyta</taxon>
        <taxon>Tracheophyta</taxon>
        <taxon>Spermatophyta</taxon>
        <taxon>Magnoliopsida</taxon>
        <taxon>Liliopsida</taxon>
        <taxon>Zingiberales</taxon>
        <taxon>Musaceae</taxon>
        <taxon>Musa</taxon>
    </lineage>
</organism>
<feature type="non-terminal residue" evidence="2">
    <location>
        <position position="1"/>
    </location>
</feature>
<name>A0A8D7AAW6_MUSAM</name>
<feature type="compositionally biased region" description="Basic and acidic residues" evidence="1">
    <location>
        <begin position="112"/>
        <end position="138"/>
    </location>
</feature>
<sequence length="229" mass="25088">HHKDTKDTKNPSYSSIPSHLLISIVGSYHNHACSYMTSSRIGTNAGVVDDVDVEHGDEPLGRAGDHLADRVAPGEPEPTRPSDDGPVRLAGPVHLSYYRERAVGELPFGEHQQQRDQQRYVPPRDPEGHSLRLPDVRGVRLGPDPQHRVEDEDVAEAIGAVLLHHVQGGVVGADEGLVEVDAEVCSILRPEFELRRHREGNGGSQQGEEQGEQEGEGGIMAWRGRSHDQ</sequence>
<evidence type="ECO:0000313" key="2">
    <source>
        <dbReference type="EMBL" id="CAG1846168.1"/>
    </source>
</evidence>
<dbReference type="AlphaFoldDB" id="A0A8D7AAW6"/>
<feature type="compositionally biased region" description="Basic and acidic residues" evidence="1">
    <location>
        <begin position="53"/>
        <end position="69"/>
    </location>
</feature>
<feature type="region of interest" description="Disordered" evidence="1">
    <location>
        <begin position="196"/>
        <end position="229"/>
    </location>
</feature>
<evidence type="ECO:0000256" key="1">
    <source>
        <dbReference type="SAM" id="MobiDB-lite"/>
    </source>
</evidence>
<proteinExistence type="predicted"/>
<feature type="region of interest" description="Disordered" evidence="1">
    <location>
        <begin position="106"/>
        <end position="140"/>
    </location>
</feature>